<dbReference type="InterPro" id="IPR055062">
    <property type="entry name" value="PsV_CP_C"/>
</dbReference>
<organism evidence="3">
    <name type="scientific">Penicillium stoloniferum virus F</name>
    <dbReference type="NCBI Taxonomy" id="296210"/>
    <lineage>
        <taxon>Viruses</taxon>
        <taxon>Riboviria</taxon>
        <taxon>Orthornavirae</taxon>
        <taxon>Pisuviricota</taxon>
        <taxon>Duplopiviricetes</taxon>
        <taxon>Durnavirales</taxon>
        <taxon>Partitiviridae</taxon>
        <taxon>Gammapartitivirus</taxon>
        <taxon>Gammapartitivirus effepenicillii</taxon>
    </lineage>
</organism>
<feature type="compositionally biased region" description="Polar residues" evidence="1">
    <location>
        <begin position="32"/>
        <end position="42"/>
    </location>
</feature>
<accession>A0A8D9PCQ9</accession>
<dbReference type="EMBL" id="BK013320">
    <property type="protein sequence ID" value="DAD54826.1"/>
    <property type="molecule type" value="Genomic_RNA"/>
</dbReference>
<reference evidence="3" key="1">
    <citation type="journal article" date="2021" name="J. Gen. Plant Pathol.">
        <title>Identification of genome sequences of novel partitiviruses in the quinoa (Chenopodium quinoa) transcriptome datasets.</title>
        <authorList>
            <person name="Park D."/>
            <person name="Hahn Y."/>
        </authorList>
    </citation>
    <scope>NUCLEOTIDE SEQUENCE</scope>
    <source>
        <strain evidence="3">Cq5</strain>
    </source>
</reference>
<name>A0A8D9PCQ9_9VIRU</name>
<feature type="region of interest" description="Disordered" evidence="1">
    <location>
        <begin position="1"/>
        <end position="44"/>
    </location>
</feature>
<gene>
    <name evidence="3" type="primary">CP</name>
</gene>
<evidence type="ECO:0000256" key="1">
    <source>
        <dbReference type="SAM" id="MobiDB-lite"/>
    </source>
</evidence>
<keyword evidence="3" id="KW-0946">Virion</keyword>
<feature type="domain" description="PsV capsid protein C-terminal" evidence="2">
    <location>
        <begin position="335"/>
        <end position="385"/>
    </location>
</feature>
<evidence type="ECO:0000259" key="2">
    <source>
        <dbReference type="Pfam" id="PF22408"/>
    </source>
</evidence>
<protein>
    <submittedName>
        <fullName evidence="3">Coat protein</fullName>
    </submittedName>
</protein>
<keyword evidence="3" id="KW-0167">Capsid protein</keyword>
<dbReference type="GO" id="GO:0019028">
    <property type="term" value="C:viral capsid"/>
    <property type="evidence" value="ECO:0007669"/>
    <property type="project" value="UniProtKB-KW"/>
</dbReference>
<proteinExistence type="predicted"/>
<evidence type="ECO:0000313" key="3">
    <source>
        <dbReference type="EMBL" id="DAD54826.1"/>
    </source>
</evidence>
<dbReference type="Pfam" id="PF22408">
    <property type="entry name" value="PsV_CP_C"/>
    <property type="match status" value="1"/>
</dbReference>
<sequence>MSFETSEGMSRPGDNPNKLNAKPRQSARPKTRNSTAQSNQTMRLGWIDPLPQVDTIFPLGLEPNVESIPAGEVELDFNLPETIAKPFADTVTSVGDRIQLVDDDKENIATSIYGLSFFKAARQLYSTMLDHEKAVNQPLKAVYYDETPIPAHMSGALGIIGHMKTKVGDVLVKDAGVLFKRWTAAGVTKFSEIDNDKTWNLDCSKLVWADHSCLSMIKRLASEKISQLVKQRYRVTDAQGRIYSVSMPQLTDQALPDYYDSIPDVAPNSDQLRVLTAALQMSLAQFRNDDLPHDEDRSDLLTTLDLLYADGAYEISALRDQFELLMAKYTTDFKWRVESIFKVGPPPAGTSGYGAQTVSSTGNTARWQFPLSDADINIGYLFSPSKSFSLFPKMVGYSKRAREDASASFANSDAKKFYAD</sequence>